<evidence type="ECO:0000256" key="1">
    <source>
        <dbReference type="ARBA" id="ARBA00022614"/>
    </source>
</evidence>
<dbReference type="RefSeq" id="XP_018230953.1">
    <property type="nucleotide sequence ID" value="XM_018372619.1"/>
</dbReference>
<comment type="caution">
    <text evidence="3">The sequence shown here is derived from an EMBL/GenBank/DDBJ whole genome shotgun (WGS) entry which is preliminary data.</text>
</comment>
<keyword evidence="4" id="KW-1185">Reference proteome</keyword>
<name>A0A0W4ZV60_PNEJ7</name>
<reference evidence="4" key="1">
    <citation type="journal article" date="2016" name="Nat. Commun.">
        <title>Genome analysis of three Pneumocystis species reveals adaptation mechanisms to life exclusively in mammalian hosts.</title>
        <authorList>
            <person name="Ma L."/>
            <person name="Chen Z."/>
            <person name="Huang D.W."/>
            <person name="Kutty G."/>
            <person name="Ishihara M."/>
            <person name="Wang H."/>
            <person name="Abouelleil A."/>
            <person name="Bishop L."/>
            <person name="Davey E."/>
            <person name="Deng R."/>
            <person name="Deng X."/>
            <person name="Fan L."/>
            <person name="Fantoni G."/>
            <person name="Fitzgerald M."/>
            <person name="Gogineni E."/>
            <person name="Goldberg J.M."/>
            <person name="Handley G."/>
            <person name="Hu X."/>
            <person name="Huber C."/>
            <person name="Jiao X."/>
            <person name="Jones K."/>
            <person name="Levin J.Z."/>
            <person name="Liu Y."/>
            <person name="Macdonald P."/>
            <person name="Melnikov A."/>
            <person name="Raley C."/>
            <person name="Sassi M."/>
            <person name="Sherman B.T."/>
            <person name="Song X."/>
            <person name="Sykes S."/>
            <person name="Tran B."/>
            <person name="Walsh L."/>
            <person name="Xia Y."/>
            <person name="Yang J."/>
            <person name="Young S."/>
            <person name="Zeng Q."/>
            <person name="Zheng X."/>
            <person name="Stephens R."/>
            <person name="Nusbaum C."/>
            <person name="Birren B.W."/>
            <person name="Azadi P."/>
            <person name="Lempicki R.A."/>
            <person name="Cuomo C.A."/>
            <person name="Kovacs J.A."/>
        </authorList>
    </citation>
    <scope>NUCLEOTIDE SEQUENCE [LARGE SCALE GENOMIC DNA]</scope>
    <source>
        <strain evidence="4">RU7</strain>
    </source>
</reference>
<dbReference type="OrthoDB" id="266138at2759"/>
<dbReference type="InterPro" id="IPR025875">
    <property type="entry name" value="Leu-rich_rpt_4"/>
</dbReference>
<dbReference type="PROSITE" id="PS51450">
    <property type="entry name" value="LRR"/>
    <property type="match status" value="7"/>
</dbReference>
<protein>
    <recommendedName>
        <fullName evidence="5">Protein phosphatase 1 regulatory subunit 7</fullName>
    </recommendedName>
</protein>
<dbReference type="PANTHER" id="PTHR15454:SF37">
    <property type="entry name" value="OUTER ARM DYNEIN LIGHT CHAIN 1 PROTEIN"/>
    <property type="match status" value="1"/>
</dbReference>
<dbReference type="Gene3D" id="3.80.10.10">
    <property type="entry name" value="Ribonuclease Inhibitor"/>
    <property type="match status" value="2"/>
</dbReference>
<dbReference type="Pfam" id="PF12799">
    <property type="entry name" value="LRR_4"/>
    <property type="match status" value="1"/>
</dbReference>
<organism evidence="3 4">
    <name type="scientific">Pneumocystis jirovecii (strain RU7)</name>
    <name type="common">Human pneumocystis pneumonia agent</name>
    <dbReference type="NCBI Taxonomy" id="1408657"/>
    <lineage>
        <taxon>Eukaryota</taxon>
        <taxon>Fungi</taxon>
        <taxon>Dikarya</taxon>
        <taxon>Ascomycota</taxon>
        <taxon>Taphrinomycotina</taxon>
        <taxon>Pneumocystomycetes</taxon>
        <taxon>Pneumocystaceae</taxon>
        <taxon>Pneumocystis</taxon>
    </lineage>
</organism>
<dbReference type="STRING" id="1408657.A0A0W4ZV60"/>
<dbReference type="GeneID" id="28938874"/>
<sequence>MCLRSGALHFRMHDAHEDPLEATDEDEWPLADYPADTETLDLIHLKLKEVVSLHLERFLELKVLCLRQNQLEEFPEPRTLPRGLEELDLYDNNITEIPEYTTFGELHTLDLSFNCIKHIRNLERCKKLKNLYFVQNKISQITGLEELEGLVNLELGANRIRVGVVRHDMARINVLFGRRLRIWKNWFIGRGLGDEMLMKWIGLGNTSESSGLEALANVLEELYLSHNGITSIEGLRMLRRLRVLDISNNKIENLEHINQNEDLQELWASYNQLSDFGNIEKECKSMKRLVTIYLEGNPLQKMNESTYRNKIRLILPWIKQIDATYVQI</sequence>
<evidence type="ECO:0008006" key="5">
    <source>
        <dbReference type="Google" id="ProtNLM"/>
    </source>
</evidence>
<keyword evidence="1" id="KW-0433">Leucine-rich repeat</keyword>
<dbReference type="InterPro" id="IPR032675">
    <property type="entry name" value="LRR_dom_sf"/>
</dbReference>
<dbReference type="EMBL" id="LFWA01000002">
    <property type="protein sequence ID" value="KTW32261.1"/>
    <property type="molecule type" value="Genomic_DNA"/>
</dbReference>
<dbReference type="InterPro" id="IPR003591">
    <property type="entry name" value="Leu-rich_rpt_typical-subtyp"/>
</dbReference>
<dbReference type="GO" id="GO:0005737">
    <property type="term" value="C:cytoplasm"/>
    <property type="evidence" value="ECO:0007669"/>
    <property type="project" value="TreeGrafter"/>
</dbReference>
<dbReference type="SUPFAM" id="SSF52058">
    <property type="entry name" value="L domain-like"/>
    <property type="match status" value="1"/>
</dbReference>
<dbReference type="SMART" id="SM00365">
    <property type="entry name" value="LRR_SD22"/>
    <property type="match status" value="7"/>
</dbReference>
<dbReference type="VEuPathDB" id="FungiDB:T551_00352"/>
<keyword evidence="2" id="KW-0677">Repeat</keyword>
<dbReference type="Proteomes" id="UP000053447">
    <property type="component" value="Unassembled WGS sequence"/>
</dbReference>
<proteinExistence type="predicted"/>
<dbReference type="InterPro" id="IPR001611">
    <property type="entry name" value="Leu-rich_rpt"/>
</dbReference>
<accession>A0A0W4ZV60</accession>
<evidence type="ECO:0000313" key="4">
    <source>
        <dbReference type="Proteomes" id="UP000053447"/>
    </source>
</evidence>
<dbReference type="PANTHER" id="PTHR15454">
    <property type="entry name" value="NISCHARIN RELATED"/>
    <property type="match status" value="1"/>
</dbReference>
<evidence type="ECO:0000256" key="2">
    <source>
        <dbReference type="ARBA" id="ARBA00022737"/>
    </source>
</evidence>
<dbReference type="Pfam" id="PF13855">
    <property type="entry name" value="LRR_8"/>
    <property type="match status" value="1"/>
</dbReference>
<dbReference type="SMART" id="SM00369">
    <property type="entry name" value="LRR_TYP"/>
    <property type="match status" value="6"/>
</dbReference>
<dbReference type="AlphaFoldDB" id="A0A0W4ZV60"/>
<evidence type="ECO:0000313" key="3">
    <source>
        <dbReference type="EMBL" id="KTW32261.1"/>
    </source>
</evidence>
<gene>
    <name evidence="3" type="ORF">T551_00352</name>
</gene>